<evidence type="ECO:0000313" key="2">
    <source>
        <dbReference type="Proteomes" id="UP000677803"/>
    </source>
</evidence>
<gene>
    <name evidence="1" type="ORF">MMEN_LOCUS1134</name>
</gene>
<accession>A0A8S4AGB1</accession>
<dbReference type="PROSITE" id="PS51257">
    <property type="entry name" value="PROKAR_LIPOPROTEIN"/>
    <property type="match status" value="1"/>
</dbReference>
<dbReference type="OrthoDB" id="9889709at2759"/>
<dbReference type="AlphaFoldDB" id="A0A8S4AGB1"/>
<keyword evidence="2" id="KW-1185">Reference proteome</keyword>
<name>A0A8S4AGB1_9TELE</name>
<dbReference type="Proteomes" id="UP000677803">
    <property type="component" value="Unassembled WGS sequence"/>
</dbReference>
<organism evidence="1 2">
    <name type="scientific">Menidia menidia</name>
    <name type="common">Atlantic silverside</name>
    <dbReference type="NCBI Taxonomy" id="238744"/>
    <lineage>
        <taxon>Eukaryota</taxon>
        <taxon>Metazoa</taxon>
        <taxon>Chordata</taxon>
        <taxon>Craniata</taxon>
        <taxon>Vertebrata</taxon>
        <taxon>Euteleostomi</taxon>
        <taxon>Actinopterygii</taxon>
        <taxon>Neopterygii</taxon>
        <taxon>Teleostei</taxon>
        <taxon>Neoteleostei</taxon>
        <taxon>Acanthomorphata</taxon>
        <taxon>Ovalentaria</taxon>
        <taxon>Atherinomorphae</taxon>
        <taxon>Atheriniformes</taxon>
        <taxon>Atherinopsidae</taxon>
        <taxon>Menidiinae</taxon>
        <taxon>Menidia</taxon>
    </lineage>
</organism>
<sequence>MKFGWRSSSMTRTVYSLTLAGLTACSLASCSMQIPTILIHWQKTTHRTLKHTKKETEATSHS</sequence>
<protein>
    <submittedName>
        <fullName evidence="1">(Atlantic silverside) hypothetical protein</fullName>
    </submittedName>
</protein>
<proteinExistence type="predicted"/>
<comment type="caution">
    <text evidence="1">The sequence shown here is derived from an EMBL/GenBank/DDBJ whole genome shotgun (WGS) entry which is preliminary data.</text>
</comment>
<reference evidence="1" key="1">
    <citation type="submission" date="2021-05" db="EMBL/GenBank/DDBJ databases">
        <authorList>
            <person name="Tigano A."/>
        </authorList>
    </citation>
    <scope>NUCLEOTIDE SEQUENCE</scope>
</reference>
<evidence type="ECO:0000313" key="1">
    <source>
        <dbReference type="EMBL" id="CAG5862217.1"/>
    </source>
</evidence>
<dbReference type="EMBL" id="CAJRST010000002">
    <property type="protein sequence ID" value="CAG5862217.1"/>
    <property type="molecule type" value="Genomic_DNA"/>
</dbReference>